<proteinExistence type="predicted"/>
<dbReference type="AlphaFoldDB" id="A0A2N1MIB1"/>
<reference evidence="1 2" key="2">
    <citation type="submission" date="2017-10" db="EMBL/GenBank/DDBJ databases">
        <title>Extensive intraspecific genome diversity in a model arbuscular mycorrhizal fungus.</title>
        <authorList>
            <person name="Chen E.C.H."/>
            <person name="Morin E."/>
            <person name="Baudet D."/>
            <person name="Noel J."/>
            <person name="Ndikumana S."/>
            <person name="Charron P."/>
            <person name="St-Onge C."/>
            <person name="Giorgi J."/>
            <person name="Grigoriev I.V."/>
            <person name="Roux C."/>
            <person name="Martin F.M."/>
            <person name="Corradi N."/>
        </authorList>
    </citation>
    <scope>NUCLEOTIDE SEQUENCE [LARGE SCALE GENOMIC DNA]</scope>
    <source>
        <strain evidence="1 2">C2</strain>
    </source>
</reference>
<comment type="caution">
    <text evidence="1">The sequence shown here is derived from an EMBL/GenBank/DDBJ whole genome shotgun (WGS) entry which is preliminary data.</text>
</comment>
<dbReference type="EMBL" id="LLXL01002251">
    <property type="protein sequence ID" value="PKK61339.1"/>
    <property type="molecule type" value="Genomic_DNA"/>
</dbReference>
<organism evidence="1 2">
    <name type="scientific">Rhizophagus irregularis</name>
    <dbReference type="NCBI Taxonomy" id="588596"/>
    <lineage>
        <taxon>Eukaryota</taxon>
        <taxon>Fungi</taxon>
        <taxon>Fungi incertae sedis</taxon>
        <taxon>Mucoromycota</taxon>
        <taxon>Glomeromycotina</taxon>
        <taxon>Glomeromycetes</taxon>
        <taxon>Glomerales</taxon>
        <taxon>Glomeraceae</taxon>
        <taxon>Rhizophagus</taxon>
    </lineage>
</organism>
<dbReference type="Proteomes" id="UP000233469">
    <property type="component" value="Unassembled WGS sequence"/>
</dbReference>
<accession>A0A2N1MIB1</accession>
<protein>
    <submittedName>
        <fullName evidence="1">Uncharacterized protein</fullName>
    </submittedName>
</protein>
<gene>
    <name evidence="1" type="ORF">RhiirC2_760821</name>
</gene>
<evidence type="ECO:0000313" key="1">
    <source>
        <dbReference type="EMBL" id="PKK61339.1"/>
    </source>
</evidence>
<sequence length="54" mass="6674">MKEKRVKYLAIKNIKKDRELFDLMDEVKEFELHNIRVRRYSELFISGIDFIKNI</sequence>
<name>A0A2N1MIB1_9GLOM</name>
<feature type="non-terminal residue" evidence="1">
    <location>
        <position position="54"/>
    </location>
</feature>
<evidence type="ECO:0000313" key="2">
    <source>
        <dbReference type="Proteomes" id="UP000233469"/>
    </source>
</evidence>
<reference evidence="1 2" key="1">
    <citation type="submission" date="2016-04" db="EMBL/GenBank/DDBJ databases">
        <title>Genome analyses suggest a sexual origin of heterokaryosis in a supposedly ancient asexual fungus.</title>
        <authorList>
            <person name="Ropars J."/>
            <person name="Sedzielewska K."/>
            <person name="Noel J."/>
            <person name="Charron P."/>
            <person name="Farinelli L."/>
            <person name="Marton T."/>
            <person name="Kruger M."/>
            <person name="Pelin A."/>
            <person name="Brachmann A."/>
            <person name="Corradi N."/>
        </authorList>
    </citation>
    <scope>NUCLEOTIDE SEQUENCE [LARGE SCALE GENOMIC DNA]</scope>
    <source>
        <strain evidence="1 2">C2</strain>
    </source>
</reference>